<dbReference type="SUPFAM" id="SSF111369">
    <property type="entry name" value="HlyD-like secretion proteins"/>
    <property type="match status" value="1"/>
</dbReference>
<evidence type="ECO:0000259" key="4">
    <source>
        <dbReference type="Pfam" id="PF25954"/>
    </source>
</evidence>
<sequence length="362" mass="39307">MKKVLALLLFIFLFGGLIIYRWHEKETSGSGVPAPEVLPVETVFLKTLTFEDRVSFAAGIEPEEKAAVVCKVPGKTVLRVFVSEGDAVKEGDPLAEVDDSLARQQILQAEASLGRASSYSSTVAADFERISALYREQVVSRQQFDRARGETRMAARQVQEARAVLNQLKIILGYHTITAPISGVILTRHIDPGDTVSQSPVFILARRERVKVSGTVPEQLFPRVKEGQKALVTVDAFPGKRFEAAVSRVHPSLDPVTRTGKVDVLLSSEGALLPGMYARVTIRTGVREGVGLPLEAVGRMAGTGESVCYVVSDSVARLRIITTGAERDNFLEVLSGLEKNEAVIAARSEKLRDGTPVKAAEK</sequence>
<dbReference type="InterPro" id="IPR058624">
    <property type="entry name" value="MdtA-like_HH"/>
</dbReference>
<dbReference type="Gene3D" id="2.40.30.170">
    <property type="match status" value="1"/>
</dbReference>
<comment type="caution">
    <text evidence="5">The sequence shown here is derived from an EMBL/GenBank/DDBJ whole genome shotgun (WGS) entry which is preliminary data.</text>
</comment>
<keyword evidence="6" id="KW-1185">Reference proteome</keyword>
<feature type="domain" description="Multidrug resistance protein MdtA-like alpha-helical hairpin" evidence="2">
    <location>
        <begin position="107"/>
        <end position="174"/>
    </location>
</feature>
<dbReference type="FunFam" id="2.40.30.170:FF:000010">
    <property type="entry name" value="Efflux RND transporter periplasmic adaptor subunit"/>
    <property type="match status" value="1"/>
</dbReference>
<dbReference type="Proteomes" id="UP000295066">
    <property type="component" value="Unassembled WGS sequence"/>
</dbReference>
<dbReference type="Pfam" id="PF25954">
    <property type="entry name" value="Beta-barrel_RND_2"/>
    <property type="match status" value="1"/>
</dbReference>
<gene>
    <name evidence="5" type="ORF">C8D99_12613</name>
</gene>
<protein>
    <submittedName>
        <fullName evidence="5">Membrane fusion protein (Multidrug efflux system)</fullName>
    </submittedName>
</protein>
<evidence type="ECO:0000256" key="1">
    <source>
        <dbReference type="ARBA" id="ARBA00009477"/>
    </source>
</evidence>
<dbReference type="GO" id="GO:1990281">
    <property type="term" value="C:efflux pump complex"/>
    <property type="evidence" value="ECO:0007669"/>
    <property type="project" value="TreeGrafter"/>
</dbReference>
<dbReference type="Gene3D" id="1.10.287.470">
    <property type="entry name" value="Helix hairpin bin"/>
    <property type="match status" value="1"/>
</dbReference>
<dbReference type="InterPro" id="IPR058792">
    <property type="entry name" value="Beta-barrel_RND_2"/>
</dbReference>
<dbReference type="InterPro" id="IPR006143">
    <property type="entry name" value="RND_pump_MFP"/>
</dbReference>
<dbReference type="PANTHER" id="PTHR30469:SF15">
    <property type="entry name" value="HLYD FAMILY OF SECRETION PROTEINS"/>
    <property type="match status" value="1"/>
</dbReference>
<dbReference type="PANTHER" id="PTHR30469">
    <property type="entry name" value="MULTIDRUG RESISTANCE PROTEIN MDTA"/>
    <property type="match status" value="1"/>
</dbReference>
<dbReference type="EMBL" id="SORI01000026">
    <property type="protein sequence ID" value="TDY54990.1"/>
    <property type="molecule type" value="Genomic_DNA"/>
</dbReference>
<evidence type="ECO:0000313" key="5">
    <source>
        <dbReference type="EMBL" id="TDY54990.1"/>
    </source>
</evidence>
<evidence type="ECO:0000259" key="2">
    <source>
        <dbReference type="Pfam" id="PF25876"/>
    </source>
</evidence>
<feature type="domain" description="Multidrug resistance protein MdtA-like barrel-sandwich hybrid" evidence="3">
    <location>
        <begin position="65"/>
        <end position="198"/>
    </location>
</feature>
<dbReference type="Pfam" id="PF25876">
    <property type="entry name" value="HH_MFP_RND"/>
    <property type="match status" value="1"/>
</dbReference>
<comment type="similarity">
    <text evidence="1">Belongs to the membrane fusion protein (MFP) (TC 8.A.1) family.</text>
</comment>
<dbReference type="RefSeq" id="WP_133959039.1">
    <property type="nucleotide sequence ID" value="NZ_SORI01000026.1"/>
</dbReference>
<dbReference type="InterPro" id="IPR058625">
    <property type="entry name" value="MdtA-like_BSH"/>
</dbReference>
<accession>A0A4R8M1H5</accession>
<feature type="domain" description="CusB-like beta-barrel" evidence="4">
    <location>
        <begin position="214"/>
        <end position="284"/>
    </location>
</feature>
<evidence type="ECO:0000313" key="6">
    <source>
        <dbReference type="Proteomes" id="UP000295066"/>
    </source>
</evidence>
<dbReference type="GO" id="GO:0015562">
    <property type="term" value="F:efflux transmembrane transporter activity"/>
    <property type="evidence" value="ECO:0007669"/>
    <property type="project" value="TreeGrafter"/>
</dbReference>
<dbReference type="Gene3D" id="2.40.50.100">
    <property type="match status" value="1"/>
</dbReference>
<organism evidence="5 6">
    <name type="scientific">Aminivibrio pyruvatiphilus</name>
    <dbReference type="NCBI Taxonomy" id="1005740"/>
    <lineage>
        <taxon>Bacteria</taxon>
        <taxon>Thermotogati</taxon>
        <taxon>Synergistota</taxon>
        <taxon>Synergistia</taxon>
        <taxon>Synergistales</taxon>
        <taxon>Aminobacteriaceae</taxon>
        <taxon>Aminivibrio</taxon>
    </lineage>
</organism>
<proteinExistence type="inferred from homology"/>
<dbReference type="Gene3D" id="2.40.420.20">
    <property type="match status" value="1"/>
</dbReference>
<dbReference type="OrthoDB" id="2604at2"/>
<name>A0A4R8M1H5_9BACT</name>
<evidence type="ECO:0000259" key="3">
    <source>
        <dbReference type="Pfam" id="PF25917"/>
    </source>
</evidence>
<dbReference type="Pfam" id="PF25917">
    <property type="entry name" value="BSH_RND"/>
    <property type="match status" value="1"/>
</dbReference>
<dbReference type="NCBIfam" id="TIGR01730">
    <property type="entry name" value="RND_mfp"/>
    <property type="match status" value="1"/>
</dbReference>
<reference evidence="5 6" key="1">
    <citation type="submission" date="2019-03" db="EMBL/GenBank/DDBJ databases">
        <title>Genomic Encyclopedia of Type Strains, Phase IV (KMG-IV): sequencing the most valuable type-strain genomes for metagenomic binning, comparative biology and taxonomic classification.</title>
        <authorList>
            <person name="Goeker M."/>
        </authorList>
    </citation>
    <scope>NUCLEOTIDE SEQUENCE [LARGE SCALE GENOMIC DNA]</scope>
    <source>
        <strain evidence="5 6">DSM 25964</strain>
    </source>
</reference>
<dbReference type="AlphaFoldDB" id="A0A4R8M1H5"/>